<evidence type="ECO:0000313" key="2">
    <source>
        <dbReference type="EMBL" id="JAT84466.1"/>
    </source>
</evidence>
<keyword evidence="1" id="KW-1133">Transmembrane helix</keyword>
<keyword evidence="1" id="KW-0812">Transmembrane</keyword>
<gene>
    <name evidence="2" type="ORF">g.5952</name>
</gene>
<dbReference type="Pfam" id="PF06979">
    <property type="entry name" value="TMEM70"/>
    <property type="match status" value="1"/>
</dbReference>
<evidence type="ECO:0008006" key="3">
    <source>
        <dbReference type="Google" id="ProtNLM"/>
    </source>
</evidence>
<sequence length="225" mass="26135">MTFLSYASRILRQGVSLRYPLSCNNCTNNVRNLTSKSVTTKTIHDVNTNVAKDVILFKYENPKFYQYMNLFAVIQYMFWSYLGVFAFTTLRDAPVDQSKINEDTPWYRRINLGENKYRNTLGAVAILVGTGSLGMIWMYTLKSVRYLILNKGGRHVTFVTYAPFGKNRMMTVPLENICCKENRTNARVQLPLKVKNTWMHYMLDMRGEFKNPLLFDSTAGLARKW</sequence>
<dbReference type="PANTHER" id="PTHR14549">
    <property type="entry name" value="TRANSMEMBRANE PROTEIN 223"/>
    <property type="match status" value="1"/>
</dbReference>
<accession>A0A1E1WBW5</accession>
<dbReference type="EMBL" id="GDQN01006588">
    <property type="protein sequence ID" value="JAT84466.1"/>
    <property type="molecule type" value="Transcribed_RNA"/>
</dbReference>
<dbReference type="InterPro" id="IPR026100">
    <property type="entry name" value="Tmem223"/>
</dbReference>
<dbReference type="GO" id="GO:0005739">
    <property type="term" value="C:mitochondrion"/>
    <property type="evidence" value="ECO:0007669"/>
    <property type="project" value="TreeGrafter"/>
</dbReference>
<organism evidence="2">
    <name type="scientific">Pectinophora gossypiella</name>
    <name type="common">Cotton pink bollworm</name>
    <name type="synonym">Depressaria gossypiella</name>
    <dbReference type="NCBI Taxonomy" id="13191"/>
    <lineage>
        <taxon>Eukaryota</taxon>
        <taxon>Metazoa</taxon>
        <taxon>Ecdysozoa</taxon>
        <taxon>Arthropoda</taxon>
        <taxon>Hexapoda</taxon>
        <taxon>Insecta</taxon>
        <taxon>Pterygota</taxon>
        <taxon>Neoptera</taxon>
        <taxon>Endopterygota</taxon>
        <taxon>Lepidoptera</taxon>
        <taxon>Glossata</taxon>
        <taxon>Ditrysia</taxon>
        <taxon>Gelechioidea</taxon>
        <taxon>Gelechiidae</taxon>
        <taxon>Apatetrinae</taxon>
        <taxon>Pectinophora</taxon>
    </lineage>
</organism>
<keyword evidence="1" id="KW-0472">Membrane</keyword>
<dbReference type="PANTHER" id="PTHR14549:SF2">
    <property type="entry name" value="TRANSMEMBRANE PROTEIN 223"/>
    <property type="match status" value="1"/>
</dbReference>
<dbReference type="AlphaFoldDB" id="A0A1E1WBW5"/>
<feature type="transmembrane region" description="Helical" evidence="1">
    <location>
        <begin position="121"/>
        <end position="141"/>
    </location>
</feature>
<dbReference type="OrthoDB" id="5950063at2759"/>
<name>A0A1E1WBW5_PECGO</name>
<reference evidence="2" key="1">
    <citation type="submission" date="2015-09" db="EMBL/GenBank/DDBJ databases">
        <title>De novo assembly of Pectinophora gossypiella (Pink Bollworm) gut transcriptome.</title>
        <authorList>
            <person name="Tassone E.E."/>
        </authorList>
    </citation>
    <scope>NUCLEOTIDE SEQUENCE</scope>
</reference>
<dbReference type="InterPro" id="IPR045325">
    <property type="entry name" value="TMEM70/TMEM186/TMEM223"/>
</dbReference>
<proteinExistence type="predicted"/>
<dbReference type="GO" id="GO:0007399">
    <property type="term" value="P:nervous system development"/>
    <property type="evidence" value="ECO:0007669"/>
    <property type="project" value="TreeGrafter"/>
</dbReference>
<protein>
    <recommendedName>
        <fullName evidence="3">Transmembrane protein 223</fullName>
    </recommendedName>
</protein>
<evidence type="ECO:0000256" key="1">
    <source>
        <dbReference type="SAM" id="Phobius"/>
    </source>
</evidence>
<feature type="transmembrane region" description="Helical" evidence="1">
    <location>
        <begin position="67"/>
        <end position="87"/>
    </location>
</feature>